<organism evidence="2 3">
    <name type="scientific">Deinococcus xianganensis</name>
    <dbReference type="NCBI Taxonomy" id="1507289"/>
    <lineage>
        <taxon>Bacteria</taxon>
        <taxon>Thermotogati</taxon>
        <taxon>Deinococcota</taxon>
        <taxon>Deinococci</taxon>
        <taxon>Deinococcales</taxon>
        <taxon>Deinococcaceae</taxon>
        <taxon>Deinococcus</taxon>
    </lineage>
</organism>
<sequence length="896" mass="101997">MREARWVNRFHFAWNDTPFYDPIDTHYQLRDEHFLHELPAEQRALFERFGLWWSYRHNPNLPMQGWKIHVSATYDNAREVFRQTASYLIRHGIDFKVALDMNILELLNSKAASRGSSGKFITIYPQTDAEFAQTLRDLEPLLQSFEGPYILSDMRYRDAKCLYFRYGQFQSEHRLDAMGRKHPMIRHPDGQLIPDDRAAQFSMPDWVTWPIADWHPSDDVSDGDVLLGQRFRITEAVSFSNSGGVYKAQDTHDGDRTVIVKEARPHANFNARLRYHAVDILNREWQFLNLLSDAGVSPRPVAMFDEWEHRFLVEEYVTGADIRKVLFDHNPLVRPRVTLRDSRAYLKIFLTLFANMARAIQEVHARGIVLGDLTANNFIIHEADLTVTLIDLEGCRLVSPQDAAHGHLERTVDLYTPGFRHAKRWNVDPTFEDDLFGLASIMGYFVFTIAAMAYLRQDTFEVYRAHFEALGWPDDIHDLILRLSRNEATLRDVIRLHEQQDRLVNEVRVIPRTSRSRQPRRVQHDRVTDLYATRDALKSFLMSSADLNLSTLFPSDPFAHVTNPLSFGFGASGTLHALADSGEVIPAEWIRWLRDRALKLPDQDVAAGFMNGLAGLSWTLRRLGDEEAADTLLDRAHARALADGDYTLYYGLAGVGLTHLNAHLVTRSERHLRRAVVCADELLTQARPDHAGLHWTNEFTPDAPFTGLGYGQSGVALFLLRLHQLTRTDRYLQAGQRALAWDVSRGVKWRGGVLFEEAGTREPYLEVGSAGVAKVMLRYGERAAVQPLLRAIHANFTVMPGYLFGHAGLIDTMLDAAAHLNDPRCYTVAMEQYDHLRRVFMFTPPGVNPGTQLAVPGDGLLRCACDFGTGVAGVLHVAQRLIDRRSDSLLLDEVSR</sequence>
<dbReference type="SUPFAM" id="SSF56112">
    <property type="entry name" value="Protein kinase-like (PK-like)"/>
    <property type="match status" value="1"/>
</dbReference>
<dbReference type="InterPro" id="IPR057929">
    <property type="entry name" value="RamC_N"/>
</dbReference>
<dbReference type="AlphaFoldDB" id="A0A6I4YUI6"/>
<dbReference type="GO" id="GO:0004672">
    <property type="term" value="F:protein kinase activity"/>
    <property type="evidence" value="ECO:0007669"/>
    <property type="project" value="InterPro"/>
</dbReference>
<dbReference type="GO" id="GO:0031179">
    <property type="term" value="P:peptide modification"/>
    <property type="evidence" value="ECO:0007669"/>
    <property type="project" value="InterPro"/>
</dbReference>
<dbReference type="InterPro" id="IPR007822">
    <property type="entry name" value="LANC-like"/>
</dbReference>
<dbReference type="InterPro" id="IPR011009">
    <property type="entry name" value="Kinase-like_dom_sf"/>
</dbReference>
<dbReference type="Gene3D" id="3.30.200.20">
    <property type="entry name" value="Phosphorylase Kinase, domain 1"/>
    <property type="match status" value="1"/>
</dbReference>
<comment type="caution">
    <text evidence="2">The sequence shown here is derived from an EMBL/GenBank/DDBJ whole genome shotgun (WGS) entry which is preliminary data.</text>
</comment>
<dbReference type="GO" id="GO:0005524">
    <property type="term" value="F:ATP binding"/>
    <property type="evidence" value="ECO:0007669"/>
    <property type="project" value="InterPro"/>
</dbReference>
<feature type="domain" description="Protein kinase" evidence="1">
    <location>
        <begin position="231"/>
        <end position="527"/>
    </location>
</feature>
<accession>A0A6I4YUI6</accession>
<dbReference type="RefSeq" id="WP_160981468.1">
    <property type="nucleotide sequence ID" value="NZ_WVHK01000085.1"/>
</dbReference>
<protein>
    <recommendedName>
        <fullName evidence="1">Protein kinase domain-containing protein</fullName>
    </recommendedName>
</protein>
<evidence type="ECO:0000313" key="3">
    <source>
        <dbReference type="Proteomes" id="UP000430519"/>
    </source>
</evidence>
<dbReference type="SUPFAM" id="SSF158745">
    <property type="entry name" value="LanC-like"/>
    <property type="match status" value="1"/>
</dbReference>
<dbReference type="Pfam" id="PF25816">
    <property type="entry name" value="RamC_N"/>
    <property type="match status" value="1"/>
</dbReference>
<dbReference type="Gene3D" id="1.10.510.10">
    <property type="entry name" value="Transferase(Phosphotransferase) domain 1"/>
    <property type="match status" value="1"/>
</dbReference>
<keyword evidence="3" id="KW-1185">Reference proteome</keyword>
<dbReference type="SMART" id="SM01260">
    <property type="entry name" value="LANC_like"/>
    <property type="match status" value="1"/>
</dbReference>
<name>A0A6I4YUI6_9DEIO</name>
<dbReference type="Pfam" id="PF05147">
    <property type="entry name" value="LANC_like"/>
    <property type="match status" value="1"/>
</dbReference>
<dbReference type="SMART" id="SM00220">
    <property type="entry name" value="S_TKc"/>
    <property type="match status" value="1"/>
</dbReference>
<dbReference type="CDD" id="cd04791">
    <property type="entry name" value="LanC_SerThrkinase"/>
    <property type="match status" value="1"/>
</dbReference>
<gene>
    <name evidence="2" type="ORF">GLX28_16840</name>
</gene>
<reference evidence="2 3" key="1">
    <citation type="submission" date="2019-11" db="EMBL/GenBank/DDBJ databases">
        <title>Genome sequence of Deinococcus xianganensis Y35, AI-2 producing algicidal bacterium, isolated from lake water.</title>
        <authorList>
            <person name="Li Y."/>
        </authorList>
    </citation>
    <scope>NUCLEOTIDE SEQUENCE [LARGE SCALE GENOMIC DNA]</scope>
    <source>
        <strain evidence="2 3">Y35</strain>
    </source>
</reference>
<dbReference type="InterPro" id="IPR058053">
    <property type="entry name" value="RamC_C"/>
</dbReference>
<dbReference type="Gene3D" id="1.50.10.20">
    <property type="match status" value="1"/>
</dbReference>
<dbReference type="NCBIfam" id="NF038151">
    <property type="entry name" value="lanthi_synth_III"/>
    <property type="match status" value="1"/>
</dbReference>
<dbReference type="PROSITE" id="PS50011">
    <property type="entry name" value="PROTEIN_KINASE_DOM"/>
    <property type="match status" value="1"/>
</dbReference>
<dbReference type="EMBL" id="WVHK01000085">
    <property type="protein sequence ID" value="MXV21295.1"/>
    <property type="molecule type" value="Genomic_DNA"/>
</dbReference>
<dbReference type="InterPro" id="IPR000719">
    <property type="entry name" value="Prot_kinase_dom"/>
</dbReference>
<evidence type="ECO:0000259" key="1">
    <source>
        <dbReference type="PROSITE" id="PS50011"/>
    </source>
</evidence>
<dbReference type="Proteomes" id="UP000430519">
    <property type="component" value="Unassembled WGS sequence"/>
</dbReference>
<evidence type="ECO:0000313" key="2">
    <source>
        <dbReference type="EMBL" id="MXV21295.1"/>
    </source>
</evidence>
<dbReference type="InterPro" id="IPR053524">
    <property type="entry name" value="Aerial_hyphae_peptide-synth"/>
</dbReference>
<proteinExistence type="predicted"/>